<dbReference type="InterPro" id="IPR036259">
    <property type="entry name" value="MFS_trans_sf"/>
</dbReference>
<reference evidence="10 11" key="1">
    <citation type="submission" date="2024-11" db="EMBL/GenBank/DDBJ databases">
        <title>Chromosome-level genome assembly of the freshwater bivalve Anodonta woodiana.</title>
        <authorList>
            <person name="Chen X."/>
        </authorList>
    </citation>
    <scope>NUCLEOTIDE SEQUENCE [LARGE SCALE GENOMIC DNA]</scope>
    <source>
        <strain evidence="10">MN2024</strain>
        <tissue evidence="10">Gills</tissue>
    </source>
</reference>
<gene>
    <name evidence="10" type="ORF">ACJMK2_000599</name>
</gene>
<evidence type="ECO:0000256" key="6">
    <source>
        <dbReference type="ARBA" id="ARBA00023136"/>
    </source>
</evidence>
<protein>
    <recommendedName>
        <fullName evidence="8">Solute carrier organic anion transporter family member</fullName>
    </recommendedName>
</protein>
<keyword evidence="7" id="KW-1015">Disulfide bond</keyword>
<dbReference type="GO" id="GO:0005886">
    <property type="term" value="C:plasma membrane"/>
    <property type="evidence" value="ECO:0007669"/>
    <property type="project" value="UniProtKB-SubCell"/>
</dbReference>
<dbReference type="PROSITE" id="PS51465">
    <property type="entry name" value="KAZAL_2"/>
    <property type="match status" value="1"/>
</dbReference>
<dbReference type="InterPro" id="IPR002350">
    <property type="entry name" value="Kazal_dom"/>
</dbReference>
<feature type="transmembrane region" description="Helical" evidence="8">
    <location>
        <begin position="561"/>
        <end position="582"/>
    </location>
</feature>
<dbReference type="Pfam" id="PF03137">
    <property type="entry name" value="OATP"/>
    <property type="match status" value="1"/>
</dbReference>
<keyword evidence="8" id="KW-0813">Transport</keyword>
<dbReference type="CDD" id="cd17336">
    <property type="entry name" value="MFS_SLCO_OATP"/>
    <property type="match status" value="1"/>
</dbReference>
<feature type="transmembrane region" description="Helical" evidence="8">
    <location>
        <begin position="620"/>
        <end position="638"/>
    </location>
</feature>
<comment type="similarity">
    <text evidence="2 8">Belongs to the organo anion transporter (TC 2.A.60) family.</text>
</comment>
<dbReference type="EMBL" id="JBJQND010000001">
    <property type="protein sequence ID" value="KAL3888224.1"/>
    <property type="molecule type" value="Genomic_DNA"/>
</dbReference>
<evidence type="ECO:0000313" key="10">
    <source>
        <dbReference type="EMBL" id="KAL3888224.1"/>
    </source>
</evidence>
<dbReference type="Gene3D" id="1.20.1250.20">
    <property type="entry name" value="MFS general substrate transporter like domains"/>
    <property type="match status" value="1"/>
</dbReference>
<dbReference type="NCBIfam" id="TIGR00805">
    <property type="entry name" value="oat"/>
    <property type="match status" value="1"/>
</dbReference>
<evidence type="ECO:0000256" key="7">
    <source>
        <dbReference type="ARBA" id="ARBA00023157"/>
    </source>
</evidence>
<feature type="transmembrane region" description="Helical" evidence="8">
    <location>
        <begin position="244"/>
        <end position="267"/>
    </location>
</feature>
<dbReference type="GO" id="GO:0006811">
    <property type="term" value="P:monoatomic ion transport"/>
    <property type="evidence" value="ECO:0007669"/>
    <property type="project" value="UniProtKB-KW"/>
</dbReference>
<comment type="caution">
    <text evidence="10">The sequence shown here is derived from an EMBL/GenBank/DDBJ whole genome shotgun (WGS) entry which is preliminary data.</text>
</comment>
<keyword evidence="8" id="KW-0406">Ion transport</keyword>
<dbReference type="AlphaFoldDB" id="A0ABD3XPT7"/>
<dbReference type="InterPro" id="IPR004156">
    <property type="entry name" value="OATP"/>
</dbReference>
<dbReference type="SUPFAM" id="SSF103473">
    <property type="entry name" value="MFS general substrate transporter"/>
    <property type="match status" value="1"/>
</dbReference>
<keyword evidence="6 8" id="KW-0472">Membrane</keyword>
<feature type="transmembrane region" description="Helical" evidence="8">
    <location>
        <begin position="424"/>
        <end position="444"/>
    </location>
</feature>
<feature type="transmembrane region" description="Helical" evidence="8">
    <location>
        <begin position="392"/>
        <end position="412"/>
    </location>
</feature>
<feature type="transmembrane region" description="Helical" evidence="8">
    <location>
        <begin position="353"/>
        <end position="372"/>
    </location>
</feature>
<keyword evidence="5 8" id="KW-1133">Transmembrane helix</keyword>
<dbReference type="PANTHER" id="PTHR11388">
    <property type="entry name" value="ORGANIC ANION TRANSPORTER"/>
    <property type="match status" value="1"/>
</dbReference>
<feature type="transmembrane region" description="Helical" evidence="8">
    <location>
        <begin position="57"/>
        <end position="78"/>
    </location>
</feature>
<evidence type="ECO:0000256" key="4">
    <source>
        <dbReference type="ARBA" id="ARBA00022692"/>
    </source>
</evidence>
<organism evidence="10 11">
    <name type="scientific">Sinanodonta woodiana</name>
    <name type="common">Chinese pond mussel</name>
    <name type="synonym">Anodonta woodiana</name>
    <dbReference type="NCBI Taxonomy" id="1069815"/>
    <lineage>
        <taxon>Eukaryota</taxon>
        <taxon>Metazoa</taxon>
        <taxon>Spiralia</taxon>
        <taxon>Lophotrochozoa</taxon>
        <taxon>Mollusca</taxon>
        <taxon>Bivalvia</taxon>
        <taxon>Autobranchia</taxon>
        <taxon>Heteroconchia</taxon>
        <taxon>Palaeoheterodonta</taxon>
        <taxon>Unionida</taxon>
        <taxon>Unionoidea</taxon>
        <taxon>Unionidae</taxon>
        <taxon>Unioninae</taxon>
        <taxon>Sinanodonta</taxon>
    </lineage>
</organism>
<feature type="transmembrane region" description="Helical" evidence="8">
    <location>
        <begin position="287"/>
        <end position="311"/>
    </location>
</feature>
<evidence type="ECO:0000313" key="11">
    <source>
        <dbReference type="Proteomes" id="UP001634394"/>
    </source>
</evidence>
<keyword evidence="4 8" id="KW-0812">Transmembrane</keyword>
<keyword evidence="3" id="KW-1003">Cell membrane</keyword>
<evidence type="ECO:0000256" key="1">
    <source>
        <dbReference type="ARBA" id="ARBA00004651"/>
    </source>
</evidence>
<evidence type="ECO:0000256" key="5">
    <source>
        <dbReference type="ARBA" id="ARBA00022989"/>
    </source>
</evidence>
<feature type="domain" description="Kazal-like" evidence="9">
    <location>
        <begin position="462"/>
        <end position="507"/>
    </location>
</feature>
<accession>A0ABD3XPT7</accession>
<feature type="transmembrane region" description="Helical" evidence="8">
    <location>
        <begin position="524"/>
        <end position="549"/>
    </location>
</feature>
<evidence type="ECO:0000256" key="2">
    <source>
        <dbReference type="ARBA" id="ARBA00009657"/>
    </source>
</evidence>
<keyword evidence="11" id="KW-1185">Reference proteome</keyword>
<dbReference type="Proteomes" id="UP001634394">
    <property type="component" value="Unassembled WGS sequence"/>
</dbReference>
<dbReference type="PANTHER" id="PTHR11388:SF142">
    <property type="entry name" value="SOLUTE CARRIER ORGANIC ANION TRANSPORTER FAMILY MEMBER 5A1"/>
    <property type="match status" value="1"/>
</dbReference>
<evidence type="ECO:0000259" key="9">
    <source>
        <dbReference type="PROSITE" id="PS51465"/>
    </source>
</evidence>
<evidence type="ECO:0000256" key="8">
    <source>
        <dbReference type="RuleBase" id="RU362056"/>
    </source>
</evidence>
<feature type="transmembrane region" description="Helical" evidence="8">
    <location>
        <begin position="126"/>
        <end position="148"/>
    </location>
</feature>
<sequence length="660" mass="72395">MSSKRVGYVPSTEISLNDLSIISNGKVGSATQVVSSKRILNDETEAEHKSERCFTSLLSFCILFGTGSMFSYSINTYLSSQITTIEKVFGLSSSKSALLLSANDIGFVATVLFAAHFLHRYHIPRILAICVFIVGVSGIVLALPKLFLSDAPTEDQSLMFNTSRSSAANLCVRYNGSETEKHNGSTCKHDLNEDAAVRRMYDSNILLLVVMGVSLVIQGVATAPRQALQTIHVDNNTEKSKTGFFIGVLTTFTIFGPFLGLIVGGVFNKIPTHLRDTSLSPNDPRWIGAWWLGFIVFGVCCIISSFPLFRFPRGKALNYKRREKNSKENQKMSSCQKLKELPKSVLRIFKEPVYTLSCLNNIATMFAVMALGSFGPKYLESQFFLPTWKANIILGADKLVASSLGTMVGGYITRRMGLNRTGCLKLIFFARLTCALLAAFNYLFGCDHPHLYRFDNKSLVNSSSSLACNCDDTSYLPVCVDGRKTYFSPCHAGCEQKESWGYSKCNLSALGQAIPGICDDSCDFLIPFIIINALGSLIGTISIAPNVVVFLRSVKDEDRSLAVGLSSFLLAILVFLPAPLVYGRIFDSVCLIWQTACGKQGACSLYDSLAMRTRLISMEFGLKLIALTLAAFALLASARKGPTDDIKEIDVPKPTKEERK</sequence>
<feature type="transmembrane region" description="Helical" evidence="8">
    <location>
        <begin position="205"/>
        <end position="223"/>
    </location>
</feature>
<name>A0ABD3XPT7_SINWO</name>
<feature type="transmembrane region" description="Helical" evidence="8">
    <location>
        <begin position="98"/>
        <end position="119"/>
    </location>
</feature>
<evidence type="ECO:0000256" key="3">
    <source>
        <dbReference type="ARBA" id="ARBA00022475"/>
    </source>
</evidence>
<dbReference type="Pfam" id="PF07648">
    <property type="entry name" value="Kazal_2"/>
    <property type="match status" value="1"/>
</dbReference>
<proteinExistence type="inferred from homology"/>
<comment type="subcellular location">
    <subcellularLocation>
        <location evidence="1 8">Cell membrane</location>
        <topology evidence="1 8">Multi-pass membrane protein</topology>
    </subcellularLocation>
</comment>